<dbReference type="PATRIC" id="fig|211586.12.peg.1106"/>
<dbReference type="EMBL" id="AE014299">
    <property type="protein sequence ID" value="AAN54224.1"/>
    <property type="molecule type" value="Genomic_DNA"/>
</dbReference>
<dbReference type="RefSeq" id="WP_011071385.1">
    <property type="nucleotide sequence ID" value="NC_004347.2"/>
</dbReference>
<dbReference type="Proteomes" id="UP000008186">
    <property type="component" value="Chromosome"/>
</dbReference>
<dbReference type="eggNOG" id="COG3596">
    <property type="taxonomic scope" value="Bacteria"/>
</dbReference>
<sequence length="330" mass="37568">MLDAICVLTTEGEAVVEHPQPLNSLAPLAITGVTYSVFKFQQLPEAEIERLRQHLYCPACYRKAYFRKASKDGKAACFGSRYHQLDCIEFNPSAQKSREEQDALEVQQQLLEADALVIDFSLKPTKHEPSKKRQLKSDLKVADIQANKISDNASNIGVVSALVDSVQEPKANYQTTQDKPEIALVGKRTPSQGLEKLLHSLLRGSDLAKSDLWVYTDDERKYRWRAKNLFVNFADADPTDNKPHLYWGTLSHCDPLMTWLNPADSKDIGIPIEVVKTKLFKQFNITDKRDLEGAGIILFGKCFWNKDKTRKIIQLWDNDLRRIFISTLED</sequence>
<evidence type="ECO:0000313" key="2">
    <source>
        <dbReference type="Proteomes" id="UP000008186"/>
    </source>
</evidence>
<dbReference type="PaxDb" id="211586-SO_1154"/>
<reference evidence="1 2" key="3">
    <citation type="journal article" date="2008" name="Appl. Environ. Microbiol.">
        <title>Identification of mobile elements and pseudogenes in the Shewanella oneidensis MR-1 genome.</title>
        <authorList>
            <person name="Romine M.F."/>
            <person name="Carlson T.S."/>
            <person name="Norbeck A.D."/>
            <person name="McCue L.A."/>
            <person name="Lipton M.S."/>
        </authorList>
    </citation>
    <scope>NUCLEOTIDE SEQUENCE [LARGE SCALE GENOMIC DNA]</scope>
    <source>
        <strain evidence="2">ATCC 700550 / JCM 31522 / CIP 106686 / LMG 19005 / NCIMB 14063 / MR-1</strain>
    </source>
</reference>
<dbReference type="AlphaFoldDB" id="Q8EHR3"/>
<gene>
    <name evidence="1" type="ordered locus">SO_1154</name>
</gene>
<keyword evidence="2" id="KW-1185">Reference proteome</keyword>
<accession>Q8EHR3</accession>
<dbReference type="OrthoDB" id="6212140at2"/>
<dbReference type="HOGENOM" id="CLU_997287_0_0_6"/>
<reference evidence="1 2" key="2">
    <citation type="journal article" date="2005" name="Proteomics">
        <title>Global detection and characterization of hypothetical proteins in Shewanella oneidensis MR-1 using LC-MS based proteomics.</title>
        <authorList>
            <person name="Elias D.A."/>
            <person name="Monroe M.E."/>
            <person name="Marshall M.J."/>
            <person name="Romine M.F."/>
            <person name="Belieav A.S."/>
            <person name="Fredrickson J.K."/>
            <person name="Anderson G.A."/>
            <person name="Smith R.D."/>
            <person name="Lipton M.S."/>
        </authorList>
    </citation>
    <scope>NUCLEOTIDE SEQUENCE [LARGE SCALE GENOMIC DNA]</scope>
    <source>
        <strain evidence="2">ATCC 700550 / JCM 31522 / CIP 106686 / LMG 19005 / NCIMB 14063 / MR-1</strain>
    </source>
</reference>
<dbReference type="STRING" id="211586.SO_1154"/>
<proteinExistence type="predicted"/>
<evidence type="ECO:0000313" key="1">
    <source>
        <dbReference type="EMBL" id="AAN54224.1"/>
    </source>
</evidence>
<name>Q8EHR3_SHEON</name>
<dbReference type="KEGG" id="son:SO_1154"/>
<organism evidence="1 2">
    <name type="scientific">Shewanella oneidensis (strain ATCC 700550 / JCM 31522 / CIP 106686 / LMG 19005 / NCIMB 14063 / MR-1)</name>
    <dbReference type="NCBI Taxonomy" id="211586"/>
    <lineage>
        <taxon>Bacteria</taxon>
        <taxon>Pseudomonadati</taxon>
        <taxon>Pseudomonadota</taxon>
        <taxon>Gammaproteobacteria</taxon>
        <taxon>Alteromonadales</taxon>
        <taxon>Shewanellaceae</taxon>
        <taxon>Shewanella</taxon>
    </lineage>
</organism>
<protein>
    <submittedName>
        <fullName evidence="1">Uncharacterized protein</fullName>
    </submittedName>
</protein>
<reference evidence="1 2" key="4">
    <citation type="journal article" date="2011" name="BMC Genomics">
        <title>Genome-wide protein localization prediction strategies for gram negative bacteria.</title>
        <authorList>
            <person name="Romine M.F."/>
        </authorList>
    </citation>
    <scope>NUCLEOTIDE SEQUENCE [LARGE SCALE GENOMIC DNA]</scope>
    <source>
        <strain evidence="2">ATCC 700550 / JCM 31522 / CIP 106686 / LMG 19005 / NCIMB 14063 / MR-1</strain>
    </source>
</reference>
<reference evidence="1 2" key="1">
    <citation type="journal article" date="2002" name="Nat. Biotechnol.">
        <title>Genome sequence of the dissimilatory metal ion-reducing bacterium Shewanella oneidensis.</title>
        <authorList>
            <person name="Heidelberg J.F."/>
            <person name="Paulsen I.T."/>
            <person name="Nelson K.E."/>
            <person name="Gaidos E.J."/>
            <person name="Nelson W.C."/>
            <person name="Read T.D."/>
            <person name="Eisen J.A."/>
            <person name="Seshadri R."/>
            <person name="Ward N."/>
            <person name="Methe B."/>
            <person name="Clayton R.A."/>
            <person name="Meyer T."/>
            <person name="Tsapin A."/>
            <person name="Scott J."/>
            <person name="Beanan M."/>
            <person name="Brinkac L."/>
            <person name="Daugherty S."/>
            <person name="DeBoy R.T."/>
            <person name="Dodson R.J."/>
            <person name="Durkin A.S."/>
            <person name="Haft D.H."/>
            <person name="Kolonay J.F."/>
            <person name="Madupu R."/>
            <person name="Peterson J.D."/>
            <person name="Umayam L.A."/>
            <person name="White O."/>
            <person name="Wolf A.M."/>
            <person name="Vamathevan J."/>
            <person name="Weidman J."/>
            <person name="Impraim M."/>
            <person name="Lee K."/>
            <person name="Berry K."/>
            <person name="Lee C."/>
            <person name="Mueller J."/>
            <person name="Khouri H."/>
            <person name="Gill J."/>
            <person name="Utterback T.R."/>
            <person name="McDonald L.A."/>
            <person name="Feldblyum T.V."/>
            <person name="Smith H.O."/>
            <person name="Venter J.C."/>
            <person name="Nealson K.H."/>
            <person name="Fraser C.M."/>
        </authorList>
    </citation>
    <scope>NUCLEOTIDE SEQUENCE [LARGE SCALE GENOMIC DNA]</scope>
    <source>
        <strain evidence="2">ATCC 700550 / JCM 31522 / CIP 106686 / LMG 19005 / NCIMB 14063 / MR-1</strain>
    </source>
</reference>
<dbReference type="BioCyc" id="SONE211586:G1GMP-1057-MONOMER"/>